<evidence type="ECO:0000313" key="2">
    <source>
        <dbReference type="Proteomes" id="UP001162992"/>
    </source>
</evidence>
<sequence length="207" mass="23405">MSVDPSPRNGFDATTPSTKLQLGTLSSSPSPMAPSISSASSAGCLLPKMPKEATDEEMDTLLGGIVALRDEIYWFRSEAMRWTIQLDLVSIKVTTQEYCEFLEQLSQGNFEYAIAVTALWAIEFVYYESFALCTQSNAKTPTELREACERWSNMEFKNYCVLLKGLADKYLEGSNLHVRQKAEEIFVQILKQEIKFWDMSTCDENCI</sequence>
<dbReference type="EMBL" id="CM055093">
    <property type="protein sequence ID" value="KAJ7564456.1"/>
    <property type="molecule type" value="Genomic_DNA"/>
</dbReference>
<dbReference type="Proteomes" id="UP001162992">
    <property type="component" value="Chromosome 2"/>
</dbReference>
<evidence type="ECO:0000313" key="1">
    <source>
        <dbReference type="EMBL" id="KAJ7564456.1"/>
    </source>
</evidence>
<accession>A0ACC2EDA8</accession>
<comment type="caution">
    <text evidence="1">The sequence shown here is derived from an EMBL/GenBank/DDBJ whole genome shotgun (WGS) entry which is preliminary data.</text>
</comment>
<organism evidence="1 2">
    <name type="scientific">Diphasiastrum complanatum</name>
    <name type="common">Issler's clubmoss</name>
    <name type="synonym">Lycopodium complanatum</name>
    <dbReference type="NCBI Taxonomy" id="34168"/>
    <lineage>
        <taxon>Eukaryota</taxon>
        <taxon>Viridiplantae</taxon>
        <taxon>Streptophyta</taxon>
        <taxon>Embryophyta</taxon>
        <taxon>Tracheophyta</taxon>
        <taxon>Lycopodiopsida</taxon>
        <taxon>Lycopodiales</taxon>
        <taxon>Lycopodiaceae</taxon>
        <taxon>Lycopodioideae</taxon>
        <taxon>Diphasiastrum</taxon>
    </lineage>
</organism>
<reference evidence="2" key="1">
    <citation type="journal article" date="2024" name="Proc. Natl. Acad. Sci. U.S.A.">
        <title>Extraordinary preservation of gene collinearity over three hundred million years revealed in homosporous lycophytes.</title>
        <authorList>
            <person name="Li C."/>
            <person name="Wickell D."/>
            <person name="Kuo L.Y."/>
            <person name="Chen X."/>
            <person name="Nie B."/>
            <person name="Liao X."/>
            <person name="Peng D."/>
            <person name="Ji J."/>
            <person name="Jenkins J."/>
            <person name="Williams M."/>
            <person name="Shu S."/>
            <person name="Plott C."/>
            <person name="Barry K."/>
            <person name="Rajasekar S."/>
            <person name="Grimwood J."/>
            <person name="Han X."/>
            <person name="Sun S."/>
            <person name="Hou Z."/>
            <person name="He W."/>
            <person name="Dai G."/>
            <person name="Sun C."/>
            <person name="Schmutz J."/>
            <person name="Leebens-Mack J.H."/>
            <person name="Li F.W."/>
            <person name="Wang L."/>
        </authorList>
    </citation>
    <scope>NUCLEOTIDE SEQUENCE [LARGE SCALE GENOMIC DNA]</scope>
    <source>
        <strain evidence="2">cv. PW_Plant_1</strain>
    </source>
</reference>
<gene>
    <name evidence="1" type="ORF">O6H91_02G018100</name>
</gene>
<name>A0ACC2EDA8_DIPCM</name>
<protein>
    <submittedName>
        <fullName evidence="1">Uncharacterized protein</fullName>
    </submittedName>
</protein>
<proteinExistence type="predicted"/>
<keyword evidence="2" id="KW-1185">Reference proteome</keyword>